<gene>
    <name evidence="2" type="ORF">NQ317_000794</name>
</gene>
<evidence type="ECO:0000256" key="1">
    <source>
        <dbReference type="SAM" id="MobiDB-lite"/>
    </source>
</evidence>
<dbReference type="Gene3D" id="2.40.70.10">
    <property type="entry name" value="Acid Proteases"/>
    <property type="match status" value="1"/>
</dbReference>
<proteinExistence type="predicted"/>
<feature type="compositionally biased region" description="Polar residues" evidence="1">
    <location>
        <begin position="193"/>
        <end position="210"/>
    </location>
</feature>
<evidence type="ECO:0000313" key="3">
    <source>
        <dbReference type="Proteomes" id="UP001162164"/>
    </source>
</evidence>
<reference evidence="2" key="1">
    <citation type="journal article" date="2023" name="Insect Mol. Biol.">
        <title>Genome sequencing provides insights into the evolution of gene families encoding plant cell wall-degrading enzymes in longhorned beetles.</title>
        <authorList>
            <person name="Shin N.R."/>
            <person name="Okamura Y."/>
            <person name="Kirsch R."/>
            <person name="Pauchet Y."/>
        </authorList>
    </citation>
    <scope>NUCLEOTIDE SEQUENCE</scope>
    <source>
        <strain evidence="2">MMC_N1</strain>
    </source>
</reference>
<dbReference type="InterPro" id="IPR021109">
    <property type="entry name" value="Peptidase_aspartic_dom_sf"/>
</dbReference>
<evidence type="ECO:0008006" key="4">
    <source>
        <dbReference type="Google" id="ProtNLM"/>
    </source>
</evidence>
<dbReference type="Proteomes" id="UP001162164">
    <property type="component" value="Unassembled WGS sequence"/>
</dbReference>
<feature type="compositionally biased region" description="Basic and acidic residues" evidence="1">
    <location>
        <begin position="211"/>
        <end position="220"/>
    </location>
</feature>
<comment type="caution">
    <text evidence="2">The sequence shown here is derived from an EMBL/GenBank/DDBJ whole genome shotgun (WGS) entry which is preliminary data.</text>
</comment>
<dbReference type="EMBL" id="JAPWTJ010001268">
    <property type="protein sequence ID" value="KAJ8972960.1"/>
    <property type="molecule type" value="Genomic_DNA"/>
</dbReference>
<evidence type="ECO:0000313" key="2">
    <source>
        <dbReference type="EMBL" id="KAJ8972960.1"/>
    </source>
</evidence>
<name>A0ABQ9J4P5_9CUCU</name>
<dbReference type="PANTHER" id="PTHR33198:SF19">
    <property type="entry name" value="CCHC-TYPE DOMAIN-CONTAINING PROTEIN"/>
    <property type="match status" value="1"/>
</dbReference>
<keyword evidence="3" id="KW-1185">Reference proteome</keyword>
<protein>
    <recommendedName>
        <fullName evidence="4">Retrotransposon gag domain-containing protein</fullName>
    </recommendedName>
</protein>
<accession>A0ABQ9J4P5</accession>
<organism evidence="2 3">
    <name type="scientific">Molorchus minor</name>
    <dbReference type="NCBI Taxonomy" id="1323400"/>
    <lineage>
        <taxon>Eukaryota</taxon>
        <taxon>Metazoa</taxon>
        <taxon>Ecdysozoa</taxon>
        <taxon>Arthropoda</taxon>
        <taxon>Hexapoda</taxon>
        <taxon>Insecta</taxon>
        <taxon>Pterygota</taxon>
        <taxon>Neoptera</taxon>
        <taxon>Endopterygota</taxon>
        <taxon>Coleoptera</taxon>
        <taxon>Polyphaga</taxon>
        <taxon>Cucujiformia</taxon>
        <taxon>Chrysomeloidea</taxon>
        <taxon>Cerambycidae</taxon>
        <taxon>Lamiinae</taxon>
        <taxon>Monochamini</taxon>
        <taxon>Molorchus</taxon>
    </lineage>
</organism>
<sequence>MANGGIPKFYEFKDDVDDWEVYSERLEQHFVANNVKAEEIKVAVLLSSISASTFTLIKNLCYPSPPQTKKFQELSQLLNHQFSAAKSVWRERIKFYELSQGTRSISEWYAAVRGMATKCNFGTDLPKILKDKFVTGLSHGKVLDRLCEEEESATLENLYALAMKKEQSTIVEVRFVSRSKFPPRGSHFRRPNGNGSYQSRHSARVTSRQEYQPEERQNTEIDRRFDRRQKLSKGDIILKGYNGTRGYFMIPVTFKGKTRSCRFYVVQGGGANILGRDWMASFKVKIDFINNVNYSEVDQIISKVPSLF</sequence>
<dbReference type="PANTHER" id="PTHR33198">
    <property type="entry name" value="ANK_REP_REGION DOMAIN-CONTAINING PROTEIN-RELATED"/>
    <property type="match status" value="1"/>
</dbReference>
<feature type="region of interest" description="Disordered" evidence="1">
    <location>
        <begin position="183"/>
        <end position="220"/>
    </location>
</feature>